<accession>A0A7M5X5R0</accession>
<reference evidence="2" key="1">
    <citation type="submission" date="2021-01" db="UniProtKB">
        <authorList>
            <consortium name="EnsemblMetazoa"/>
        </authorList>
    </citation>
    <scope>IDENTIFICATION</scope>
</reference>
<dbReference type="PANTHER" id="PTHR46579">
    <property type="entry name" value="F5/8 TYPE C DOMAIN-CONTAINING PROTEIN-RELATED"/>
    <property type="match status" value="1"/>
</dbReference>
<evidence type="ECO:0000313" key="3">
    <source>
        <dbReference type="Proteomes" id="UP000594262"/>
    </source>
</evidence>
<feature type="region of interest" description="Disordered" evidence="1">
    <location>
        <begin position="68"/>
        <end position="93"/>
    </location>
</feature>
<sequence>MEGEQEPQPKWARLSVANCRCEKSTIQPHTHCPCPSCKGKAVHRNTEIAHCKQYLMLAKIEEGSNQVIGNNDSVQDESNANDSNNSDENSALNQNIYTPNTTAQEAQQQQTLNHTQSLYSNTLSLQQQEVSPSTLTGILQDDSNNCQGSMIMNSNIDTSIDVSMYRHNNHVAAAEPSHDDGDDGDFSVPLNELDQSNNDRENLILSNLMRSLVIASGMNASIKMTEELLAYVGELLSHAHNMENWPPSYVTATSLLKSRGVYIDPVHHKVCFSVDHPLHHYVVGIDEQCPHCDVTPSVDRYYLPIKDKINRWFLSDDMAEKMLAHWRDRDVWLGKSGVSYPVNEIWHGSRFKELQWFWDTDCRWPLPHICTNCHSYINLNGNQSETIDVTCYHCYKEETIQPKFVHGDPRNIALIGHWDGWSPKSGRGSGSIEISIATMEKLHRSKNDHIYTTTFVPEHALPNKEPNALDPFLEPLITELEELFIDGLEVKYPDVGNLKAGNCTIRCLLICWTGDYPAQCQIGKFSCRGTYGCRVDKCKGESVNGSKNKYYFNNRHHFANRWDDRNFEQEIDVMREVEFQRSAFAKQRRARETGYTGLSLLTKLNDLYGFDTTKDMVRDVMHLVALNLCKKLFRRYFNCEEFDIDGLQDKLAEFPFTSEMLDGHCPRNVHKFKSWTAEEWKIFAFPVAEVVFADNSFVDDEEYHLIWLTARIVELLFHHRSGLKEKELEDLTAICWRRLILLEENVGKEECVITAHNSIHMTDDIKRFGHCDNTWCFAPERVVKRYKEIPTNNKNIEATIAKQEVKREVLAILQKNKKTTYQIDHVNGLVSSLQGAIDHSDAQHPVFYIGALTLTLDNVHGVDENLKETLRLLGTDDEDVYQSFRSCYLFNQQSVLKIGTFVCLADGVVGKIDEFMFTRVAKFVRLQTYNFTGMTIKGFKVLQPTANSKVVQISVVRRKVIVYNGNNDLLLVDFDRPSFSFNFDAVPPVIE</sequence>
<protein>
    <submittedName>
        <fullName evidence="2">Uncharacterized protein</fullName>
    </submittedName>
</protein>
<dbReference type="RefSeq" id="XP_066928215.1">
    <property type="nucleotide sequence ID" value="XM_067072114.1"/>
</dbReference>
<evidence type="ECO:0000256" key="1">
    <source>
        <dbReference type="SAM" id="MobiDB-lite"/>
    </source>
</evidence>
<proteinExistence type="predicted"/>
<dbReference type="GeneID" id="136815667"/>
<keyword evidence="3" id="KW-1185">Reference proteome</keyword>
<dbReference type="InterPro" id="IPR004242">
    <property type="entry name" value="Transposase_21"/>
</dbReference>
<dbReference type="Pfam" id="PF02992">
    <property type="entry name" value="Transposase_21"/>
    <property type="match status" value="1"/>
</dbReference>
<organism evidence="2 3">
    <name type="scientific">Clytia hemisphaerica</name>
    <dbReference type="NCBI Taxonomy" id="252671"/>
    <lineage>
        <taxon>Eukaryota</taxon>
        <taxon>Metazoa</taxon>
        <taxon>Cnidaria</taxon>
        <taxon>Hydrozoa</taxon>
        <taxon>Hydroidolina</taxon>
        <taxon>Leptothecata</taxon>
        <taxon>Obeliida</taxon>
        <taxon>Clytiidae</taxon>
        <taxon>Clytia</taxon>
    </lineage>
</organism>
<dbReference type="OrthoDB" id="5945181at2759"/>
<feature type="compositionally biased region" description="Low complexity" evidence="1">
    <location>
        <begin position="76"/>
        <end position="91"/>
    </location>
</feature>
<dbReference type="AlphaFoldDB" id="A0A7M5X5R0"/>
<dbReference type="PANTHER" id="PTHR46579:SF1">
    <property type="entry name" value="F5_8 TYPE C DOMAIN-CONTAINING PROTEIN"/>
    <property type="match status" value="1"/>
</dbReference>
<name>A0A7M5X5R0_9CNID</name>
<evidence type="ECO:0000313" key="2">
    <source>
        <dbReference type="EnsemblMetazoa" id="CLYHEMP017836.1"/>
    </source>
</evidence>
<dbReference type="Proteomes" id="UP000594262">
    <property type="component" value="Unplaced"/>
</dbReference>
<dbReference type="EnsemblMetazoa" id="CLYHEMT017836.1">
    <property type="protein sequence ID" value="CLYHEMP017836.1"/>
    <property type="gene ID" value="CLYHEMG017836"/>
</dbReference>